<dbReference type="InterPro" id="IPR029055">
    <property type="entry name" value="Ntn_hydrolases_N"/>
</dbReference>
<keyword evidence="3" id="KW-1185">Reference proteome</keyword>
<dbReference type="EMBL" id="FOHJ01000021">
    <property type="protein sequence ID" value="SEU09976.1"/>
    <property type="molecule type" value="Genomic_DNA"/>
</dbReference>
<dbReference type="InterPro" id="IPR047801">
    <property type="entry name" value="Peptidase_C45"/>
</dbReference>
<dbReference type="NCBIfam" id="NF040521">
    <property type="entry name" value="C45_proenzyme"/>
    <property type="match status" value="1"/>
</dbReference>
<organism evidence="2 3">
    <name type="scientific">Salinibacillus kushneri</name>
    <dbReference type="NCBI Taxonomy" id="237682"/>
    <lineage>
        <taxon>Bacteria</taxon>
        <taxon>Bacillati</taxon>
        <taxon>Bacillota</taxon>
        <taxon>Bacilli</taxon>
        <taxon>Bacillales</taxon>
        <taxon>Bacillaceae</taxon>
        <taxon>Salinibacillus</taxon>
    </lineage>
</organism>
<dbReference type="Proteomes" id="UP000199095">
    <property type="component" value="Unassembled WGS sequence"/>
</dbReference>
<proteinExistence type="predicted"/>
<sequence length="358" mass="41707">MNQYELWKDIRMRQVYTEIFQYRGNHYDFGFQQGEWLKNSPILPNRKKQWEPKKDRHFLIDYEEVTSAITKFIPGVMDEIQGLADALQMNMDDAFREFGGYYLEYGRSGCSIFTGSDYLIRNYDNHPITYEGRYMIYQPTDQGYATIGPTMQITGRTDGMNEKGLVMGYNFVHRKKSSDGFMCNMIGRIILETCANVEEAIEVLKELPHRHSFSYVLLDSAGKSVVVEASPRSVEVHESKICTNHFELLTEENRYRMEDSYQRKQTIEKQQRDIENGYMAFRMMNDIEKGVFSNKYGAWAGTVHTAAYFPKEKKAGYALGANRDPVIFDFNQWIQGKKFNIKKVKGVLNTDSPFVNME</sequence>
<dbReference type="PANTHER" id="PTHR34180">
    <property type="entry name" value="PEPTIDASE C45"/>
    <property type="match status" value="1"/>
</dbReference>
<reference evidence="3" key="1">
    <citation type="submission" date="2016-10" db="EMBL/GenBank/DDBJ databases">
        <authorList>
            <person name="Varghese N."/>
            <person name="Submissions S."/>
        </authorList>
    </citation>
    <scope>NUCLEOTIDE SEQUENCE [LARGE SCALE GENOMIC DNA]</scope>
    <source>
        <strain evidence="3">CGMCC 1.3566</strain>
    </source>
</reference>
<dbReference type="Gene3D" id="3.60.60.10">
    <property type="entry name" value="Penicillin V Acylase, Chain A"/>
    <property type="match status" value="1"/>
</dbReference>
<dbReference type="STRING" id="237682.SAMN05421676_12118"/>
<evidence type="ECO:0000313" key="3">
    <source>
        <dbReference type="Proteomes" id="UP000199095"/>
    </source>
</evidence>
<evidence type="ECO:0000313" key="2">
    <source>
        <dbReference type="EMBL" id="SEU09976.1"/>
    </source>
</evidence>
<dbReference type="GO" id="GO:0016787">
    <property type="term" value="F:hydrolase activity"/>
    <property type="evidence" value="ECO:0007669"/>
    <property type="project" value="UniProtKB-KW"/>
</dbReference>
<dbReference type="Pfam" id="PF03417">
    <property type="entry name" value="AAT"/>
    <property type="match status" value="1"/>
</dbReference>
<accession>A0A1I0JIR7</accession>
<dbReference type="InterPro" id="IPR005079">
    <property type="entry name" value="Peptidase_C45_hydrolase"/>
</dbReference>
<feature type="domain" description="Peptidase C45 hydrolase" evidence="1">
    <location>
        <begin position="117"/>
        <end position="323"/>
    </location>
</feature>
<dbReference type="SUPFAM" id="SSF56235">
    <property type="entry name" value="N-terminal nucleophile aminohydrolases (Ntn hydrolases)"/>
    <property type="match status" value="1"/>
</dbReference>
<dbReference type="AlphaFoldDB" id="A0A1I0JIR7"/>
<evidence type="ECO:0000259" key="1">
    <source>
        <dbReference type="Pfam" id="PF03417"/>
    </source>
</evidence>
<name>A0A1I0JIR7_9BACI</name>
<gene>
    <name evidence="2" type="ORF">SAMN05421676_12118</name>
</gene>
<dbReference type="PANTHER" id="PTHR34180:SF1">
    <property type="entry name" value="BETA-ALANYL-DOPAMINE_CARCININE HYDROLASE"/>
    <property type="match status" value="1"/>
</dbReference>
<keyword evidence="2" id="KW-0378">Hydrolase</keyword>
<dbReference type="CDD" id="cd01935">
    <property type="entry name" value="Ntn_CGH_like"/>
    <property type="match status" value="1"/>
</dbReference>
<protein>
    <submittedName>
        <fullName evidence="2">Predicted choloylglycine hydrolase</fullName>
    </submittedName>
</protein>
<dbReference type="InterPro" id="IPR047794">
    <property type="entry name" value="C45_proenzyme-like"/>
</dbReference>